<accession>A0A2R5G2L4</accession>
<keyword evidence="2" id="KW-1185">Reference proteome</keyword>
<dbReference type="CDD" id="cd05325">
    <property type="entry name" value="carb_red_sniffer_like_SDR_c"/>
    <property type="match status" value="1"/>
</dbReference>
<dbReference type="PANTHER" id="PTHR43544:SF12">
    <property type="entry name" value="NAD(P)-BINDING ROSSMANN-FOLD SUPERFAMILY PROTEIN"/>
    <property type="match status" value="1"/>
</dbReference>
<gene>
    <name evidence="1" type="ORF">NIES4072_57900</name>
</gene>
<sequence length="256" mass="28536">MSFIDEINPVNALIVGASQGIGLGFVKKLLQDDRIAKVYATSRQPESASDLIALAGENFERLVCLKMDVTDELQIVEAVKKIRTQVDKLHLVVNCVGLLHEETLQPEKSLRQINSENLLRYFQINSIGAVLLAKHLLPLFRHGERNVFATISAKLGSIGDNQLGGWYGYRASKTALNMLMRTAAIEYKRSCPKTLIVTLHPGTTDTQLSRPFQGNVPAEKLFTVERTVTQLLTVIEQLQEGDSGQFFSWDGSRLPW</sequence>
<dbReference type="SUPFAM" id="SSF51735">
    <property type="entry name" value="NAD(P)-binding Rossmann-fold domains"/>
    <property type="match status" value="1"/>
</dbReference>
<dbReference type="InterPro" id="IPR036291">
    <property type="entry name" value="NAD(P)-bd_dom_sf"/>
</dbReference>
<dbReference type="GO" id="GO:0005737">
    <property type="term" value="C:cytoplasm"/>
    <property type="evidence" value="ECO:0007669"/>
    <property type="project" value="TreeGrafter"/>
</dbReference>
<comment type="caution">
    <text evidence="1">The sequence shown here is derived from an EMBL/GenBank/DDBJ whole genome shotgun (WGS) entry which is preliminary data.</text>
</comment>
<dbReference type="RefSeq" id="WP_109011880.1">
    <property type="nucleotide sequence ID" value="NZ_BDUD01000001.1"/>
</dbReference>
<dbReference type="PANTHER" id="PTHR43544">
    <property type="entry name" value="SHORT-CHAIN DEHYDROGENASE/REDUCTASE"/>
    <property type="match status" value="1"/>
</dbReference>
<dbReference type="AlphaFoldDB" id="A0A2R5G2L4"/>
<protein>
    <submittedName>
        <fullName evidence="1">Short-chain dehydrogenase/reductase SDR</fullName>
    </submittedName>
</protein>
<dbReference type="OrthoDB" id="9785826at2"/>
<organism evidence="1 2">
    <name type="scientific">Nostoc commune NIES-4072</name>
    <dbReference type="NCBI Taxonomy" id="2005467"/>
    <lineage>
        <taxon>Bacteria</taxon>
        <taxon>Bacillati</taxon>
        <taxon>Cyanobacteriota</taxon>
        <taxon>Cyanophyceae</taxon>
        <taxon>Nostocales</taxon>
        <taxon>Nostocaceae</taxon>
        <taxon>Nostoc</taxon>
    </lineage>
</organism>
<dbReference type="PRINTS" id="PR00081">
    <property type="entry name" value="GDHRDH"/>
</dbReference>
<dbReference type="Gene3D" id="3.40.50.720">
    <property type="entry name" value="NAD(P)-binding Rossmann-like Domain"/>
    <property type="match status" value="1"/>
</dbReference>
<dbReference type="InterPro" id="IPR002347">
    <property type="entry name" value="SDR_fam"/>
</dbReference>
<dbReference type="Pfam" id="PF00106">
    <property type="entry name" value="adh_short"/>
    <property type="match status" value="1"/>
</dbReference>
<dbReference type="GO" id="GO:0016491">
    <property type="term" value="F:oxidoreductase activity"/>
    <property type="evidence" value="ECO:0007669"/>
    <property type="project" value="TreeGrafter"/>
</dbReference>
<evidence type="ECO:0000313" key="2">
    <source>
        <dbReference type="Proteomes" id="UP000245124"/>
    </source>
</evidence>
<proteinExistence type="predicted"/>
<dbReference type="EMBL" id="BDUD01000001">
    <property type="protein sequence ID" value="GBG22084.1"/>
    <property type="molecule type" value="Genomic_DNA"/>
</dbReference>
<reference evidence="1 2" key="1">
    <citation type="submission" date="2017-06" db="EMBL/GenBank/DDBJ databases">
        <title>Genome sequencing of cyanobaciteial culture collection at National Institute for Environmental Studies (NIES).</title>
        <authorList>
            <person name="Hirose Y."/>
            <person name="Shimura Y."/>
            <person name="Fujisawa T."/>
            <person name="Nakamura Y."/>
            <person name="Kawachi M."/>
        </authorList>
    </citation>
    <scope>NUCLEOTIDE SEQUENCE [LARGE SCALE GENOMIC DNA]</scope>
    <source>
        <strain evidence="1 2">NIES-4072</strain>
    </source>
</reference>
<dbReference type="Proteomes" id="UP000245124">
    <property type="component" value="Unassembled WGS sequence"/>
</dbReference>
<dbReference type="InterPro" id="IPR051468">
    <property type="entry name" value="Fungal_SecMetab_SDRs"/>
</dbReference>
<name>A0A2R5G2L4_NOSCO</name>
<evidence type="ECO:0000313" key="1">
    <source>
        <dbReference type="EMBL" id="GBG22084.1"/>
    </source>
</evidence>